<name>A0A1D1V7Y3_RAMVA</name>
<evidence type="ECO:0000313" key="3">
    <source>
        <dbReference type="Proteomes" id="UP000186922"/>
    </source>
</evidence>
<proteinExistence type="predicted"/>
<protein>
    <submittedName>
        <fullName evidence="2">Uncharacterized protein</fullName>
    </submittedName>
</protein>
<keyword evidence="1" id="KW-1133">Transmembrane helix</keyword>
<gene>
    <name evidence="2" type="primary">RvY_09040-1</name>
    <name evidence="2" type="synonym">RvY_09040.1</name>
    <name evidence="2" type="ORF">RvY_09040</name>
</gene>
<keyword evidence="3" id="KW-1185">Reference proteome</keyword>
<feature type="transmembrane region" description="Helical" evidence="1">
    <location>
        <begin position="12"/>
        <end position="31"/>
    </location>
</feature>
<dbReference type="AlphaFoldDB" id="A0A1D1V7Y3"/>
<organism evidence="2 3">
    <name type="scientific">Ramazzottius varieornatus</name>
    <name type="common">Water bear</name>
    <name type="synonym">Tardigrade</name>
    <dbReference type="NCBI Taxonomy" id="947166"/>
    <lineage>
        <taxon>Eukaryota</taxon>
        <taxon>Metazoa</taxon>
        <taxon>Ecdysozoa</taxon>
        <taxon>Tardigrada</taxon>
        <taxon>Eutardigrada</taxon>
        <taxon>Parachela</taxon>
        <taxon>Hypsibioidea</taxon>
        <taxon>Ramazzottiidae</taxon>
        <taxon>Ramazzottius</taxon>
    </lineage>
</organism>
<accession>A0A1D1V7Y3</accession>
<dbReference type="Proteomes" id="UP000186922">
    <property type="component" value="Unassembled WGS sequence"/>
</dbReference>
<reference evidence="2 3" key="1">
    <citation type="journal article" date="2016" name="Nat. Commun.">
        <title>Extremotolerant tardigrade genome and improved radiotolerance of human cultured cells by tardigrade-unique protein.</title>
        <authorList>
            <person name="Hashimoto T."/>
            <person name="Horikawa D.D."/>
            <person name="Saito Y."/>
            <person name="Kuwahara H."/>
            <person name="Kozuka-Hata H."/>
            <person name="Shin-I T."/>
            <person name="Minakuchi Y."/>
            <person name="Ohishi K."/>
            <person name="Motoyama A."/>
            <person name="Aizu T."/>
            <person name="Enomoto A."/>
            <person name="Kondo K."/>
            <person name="Tanaka S."/>
            <person name="Hara Y."/>
            <person name="Koshikawa S."/>
            <person name="Sagara H."/>
            <person name="Miura T."/>
            <person name="Yokobori S."/>
            <person name="Miyagawa K."/>
            <person name="Suzuki Y."/>
            <person name="Kubo T."/>
            <person name="Oyama M."/>
            <person name="Kohara Y."/>
            <person name="Fujiyama A."/>
            <person name="Arakawa K."/>
            <person name="Katayama T."/>
            <person name="Toyoda A."/>
            <person name="Kunieda T."/>
        </authorList>
    </citation>
    <scope>NUCLEOTIDE SEQUENCE [LARGE SCALE GENOMIC DNA]</scope>
    <source>
        <strain evidence="2 3">YOKOZUNA-1</strain>
    </source>
</reference>
<evidence type="ECO:0000256" key="1">
    <source>
        <dbReference type="SAM" id="Phobius"/>
    </source>
</evidence>
<dbReference type="EMBL" id="BDGG01000004">
    <property type="protein sequence ID" value="GAU97809.1"/>
    <property type="molecule type" value="Genomic_DNA"/>
</dbReference>
<keyword evidence="1" id="KW-0812">Transmembrane</keyword>
<keyword evidence="1" id="KW-0472">Membrane</keyword>
<sequence length="102" mass="11484">MKEELSRPLPVVLFTNLILGVAAIQTVTLICHTEIPYKGRLVSSEAERRIVNHLVQFPVSILVIQRWTETTTTLIAAMIEDQSNLFLLQYPVPDARRVGTAQ</sequence>
<evidence type="ECO:0000313" key="2">
    <source>
        <dbReference type="EMBL" id="GAU97809.1"/>
    </source>
</evidence>
<comment type="caution">
    <text evidence="2">The sequence shown here is derived from an EMBL/GenBank/DDBJ whole genome shotgun (WGS) entry which is preliminary data.</text>
</comment>